<feature type="repeat" description="WD" evidence="1">
    <location>
        <begin position="255"/>
        <end position="268"/>
    </location>
</feature>
<keyword evidence="3" id="KW-1185">Reference proteome</keyword>
<gene>
    <name evidence="2" type="ORF">FCALED_LOCUS4170</name>
</gene>
<feature type="repeat" description="WD" evidence="1">
    <location>
        <begin position="283"/>
        <end position="308"/>
    </location>
</feature>
<dbReference type="PANTHER" id="PTHR14494:SF0">
    <property type="entry name" value="ALADIN"/>
    <property type="match status" value="1"/>
</dbReference>
<dbReference type="Proteomes" id="UP000789570">
    <property type="component" value="Unassembled WGS sequence"/>
</dbReference>
<keyword evidence="1" id="KW-0853">WD repeat</keyword>
<dbReference type="EMBL" id="CAJVPQ010000790">
    <property type="protein sequence ID" value="CAG8510453.1"/>
    <property type="molecule type" value="Genomic_DNA"/>
</dbReference>
<dbReference type="Gene3D" id="2.130.10.10">
    <property type="entry name" value="YVTN repeat-like/Quinoprotein amine dehydrogenase"/>
    <property type="match status" value="1"/>
</dbReference>
<name>A0A9N9F548_9GLOM</name>
<sequence length="482" mass="54749">MSLNFSQILVPTQNEITIAEIDGKVLNLGSSEDQKLILYVNSEGIVFPSLQIPYHLSHPDLVHLGTRRVVTDLPTAPTAYRRFMDSSKNSIGEQIDQTQTFIQDVAQNIRSVLPTFLNNYLFNADTEEYMRYLRRKIDWSSARIIDWHPYFSIFAVVHRVDVIFLYDLRVEEWFSEVLENSLQKEITCMAWKPLGGNILAVGCRRGICLWELSLKQTKEPKPTRLPAWMRYLHYPGHENILSCQFKFLTSGITSLATGSADGSIILWDTASETGTPLTRNRKVSFLSMSPVGEFLFSSSLDGKIDVWETQRWTSKTISTNGYPVETGCWTADGRALFLGFRQDDRIHVLSISPNFDYEWLPKIDLSPIPEVADKGIEQLAIDPNGERLVACFIDTRLLVVLDAKLPSQVSKKTNLLNFPRLMRGPAWNDPDDQGAFLVNADPRPVSLSFAKQFNRGSLLCSMWEDGFISFIPFLYSKAKANK</sequence>
<dbReference type="OrthoDB" id="10251741at2759"/>
<dbReference type="SUPFAM" id="SSF50978">
    <property type="entry name" value="WD40 repeat-like"/>
    <property type="match status" value="1"/>
</dbReference>
<organism evidence="2 3">
    <name type="scientific">Funneliformis caledonium</name>
    <dbReference type="NCBI Taxonomy" id="1117310"/>
    <lineage>
        <taxon>Eukaryota</taxon>
        <taxon>Fungi</taxon>
        <taxon>Fungi incertae sedis</taxon>
        <taxon>Mucoromycota</taxon>
        <taxon>Glomeromycotina</taxon>
        <taxon>Glomeromycetes</taxon>
        <taxon>Glomerales</taxon>
        <taxon>Glomeraceae</taxon>
        <taxon>Funneliformis</taxon>
    </lineage>
</organism>
<evidence type="ECO:0000313" key="3">
    <source>
        <dbReference type="Proteomes" id="UP000789570"/>
    </source>
</evidence>
<dbReference type="GO" id="GO:0005643">
    <property type="term" value="C:nuclear pore"/>
    <property type="evidence" value="ECO:0007669"/>
    <property type="project" value="TreeGrafter"/>
</dbReference>
<dbReference type="PANTHER" id="PTHR14494">
    <property type="entry name" value="ALADIN/ADRACALIN/AAAS"/>
    <property type="match status" value="1"/>
</dbReference>
<dbReference type="GO" id="GO:0006913">
    <property type="term" value="P:nucleocytoplasmic transport"/>
    <property type="evidence" value="ECO:0007669"/>
    <property type="project" value="TreeGrafter"/>
</dbReference>
<dbReference type="AlphaFoldDB" id="A0A9N9F548"/>
<dbReference type="PROSITE" id="PS50082">
    <property type="entry name" value="WD_REPEATS_2"/>
    <property type="match status" value="2"/>
</dbReference>
<evidence type="ECO:0000256" key="1">
    <source>
        <dbReference type="PROSITE-ProRule" id="PRU00221"/>
    </source>
</evidence>
<proteinExistence type="predicted"/>
<dbReference type="Pfam" id="PF00400">
    <property type="entry name" value="WD40"/>
    <property type="match status" value="2"/>
</dbReference>
<comment type="caution">
    <text evidence="2">The sequence shown here is derived from an EMBL/GenBank/DDBJ whole genome shotgun (WGS) entry which is preliminary data.</text>
</comment>
<accession>A0A9N9F548</accession>
<protein>
    <submittedName>
        <fullName evidence="2">4403_t:CDS:1</fullName>
    </submittedName>
</protein>
<dbReference type="InterPro" id="IPR001680">
    <property type="entry name" value="WD40_rpt"/>
</dbReference>
<evidence type="ECO:0000313" key="2">
    <source>
        <dbReference type="EMBL" id="CAG8510453.1"/>
    </source>
</evidence>
<dbReference type="SMART" id="SM00320">
    <property type="entry name" value="WD40"/>
    <property type="match status" value="3"/>
</dbReference>
<dbReference type="InterPro" id="IPR045139">
    <property type="entry name" value="Aladin"/>
</dbReference>
<dbReference type="InterPro" id="IPR036322">
    <property type="entry name" value="WD40_repeat_dom_sf"/>
</dbReference>
<reference evidence="2" key="1">
    <citation type="submission" date="2021-06" db="EMBL/GenBank/DDBJ databases">
        <authorList>
            <person name="Kallberg Y."/>
            <person name="Tangrot J."/>
            <person name="Rosling A."/>
        </authorList>
    </citation>
    <scope>NUCLEOTIDE SEQUENCE</scope>
    <source>
        <strain evidence="2">UK204</strain>
    </source>
</reference>
<dbReference type="InterPro" id="IPR015943">
    <property type="entry name" value="WD40/YVTN_repeat-like_dom_sf"/>
</dbReference>